<evidence type="ECO:0000256" key="1">
    <source>
        <dbReference type="ARBA" id="ARBA00022603"/>
    </source>
</evidence>
<dbReference type="SMART" id="SM00967">
    <property type="entry name" value="SpoU_sub_bind"/>
    <property type="match status" value="1"/>
</dbReference>
<dbReference type="PANTHER" id="PTHR46429">
    <property type="entry name" value="23S RRNA (GUANOSINE-2'-O-)-METHYLTRANSFERASE RLMB"/>
    <property type="match status" value="1"/>
</dbReference>
<comment type="caution">
    <text evidence="4">The sequence shown here is derived from an EMBL/GenBank/DDBJ whole genome shotgun (WGS) entry which is preliminary data.</text>
</comment>
<dbReference type="AlphaFoldDB" id="A0A8J6Y9L3"/>
<dbReference type="GO" id="GO:0003723">
    <property type="term" value="F:RNA binding"/>
    <property type="evidence" value="ECO:0007669"/>
    <property type="project" value="InterPro"/>
</dbReference>
<evidence type="ECO:0000256" key="2">
    <source>
        <dbReference type="ARBA" id="ARBA00022679"/>
    </source>
</evidence>
<keyword evidence="2" id="KW-0808">Transferase</keyword>
<dbReference type="SUPFAM" id="SSF55315">
    <property type="entry name" value="L30e-like"/>
    <property type="match status" value="1"/>
</dbReference>
<dbReference type="NCBIfam" id="TIGR00186">
    <property type="entry name" value="rRNA_methyl_3"/>
    <property type="match status" value="1"/>
</dbReference>
<evidence type="ECO:0000259" key="3">
    <source>
        <dbReference type="SMART" id="SM00967"/>
    </source>
</evidence>
<evidence type="ECO:0000313" key="4">
    <source>
        <dbReference type="EMBL" id="MBD3869800.1"/>
    </source>
</evidence>
<dbReference type="GO" id="GO:0005829">
    <property type="term" value="C:cytosol"/>
    <property type="evidence" value="ECO:0007669"/>
    <property type="project" value="TreeGrafter"/>
</dbReference>
<dbReference type="InterPro" id="IPR013123">
    <property type="entry name" value="SpoU_subst-bd"/>
</dbReference>
<name>A0A8J6Y9L3_9BACT</name>
<dbReference type="InterPro" id="IPR001537">
    <property type="entry name" value="SpoU_MeTrfase"/>
</dbReference>
<accession>A0A8J6Y9L3</accession>
<dbReference type="GO" id="GO:0006396">
    <property type="term" value="P:RNA processing"/>
    <property type="evidence" value="ECO:0007669"/>
    <property type="project" value="InterPro"/>
</dbReference>
<protein>
    <submittedName>
        <fullName evidence="4">23S rRNA (Guanosine(2251)-2'-O)-methyltransferase RlmB</fullName>
    </submittedName>
</protein>
<reference evidence="4 5" key="1">
    <citation type="submission" date="2020-08" db="EMBL/GenBank/DDBJ databases">
        <title>Acidobacteriota in marine sediments use diverse sulfur dissimilation pathways.</title>
        <authorList>
            <person name="Wasmund K."/>
        </authorList>
    </citation>
    <scope>NUCLEOTIDE SEQUENCE [LARGE SCALE GENOMIC DNA]</scope>
    <source>
        <strain evidence="4">MAG AM3-A</strain>
    </source>
</reference>
<sequence length="241" mass="25961">MGDDLWTVGFHAVLGVLESSQPVDAFWIQKDRHDRRMQRIKTAARNRGVRYDLVPRARLDGVADGVAHNGCAVRSAPIAFVELDHLVRTDGEESRLLLVDDLKDPHNLGAVLRTAAALSVDGVVIAGPSAPPLGGAVAKAAAGLLGRVPLARVRVAADALVYLRDRGYWAFAADVDGTPLGEVRKSQRWILCIGSEERGLRAKTRSQVDEPVAIPMAEGVESLNLSVSAGILLWELSKPNR</sequence>
<dbReference type="SUPFAM" id="SSF75217">
    <property type="entry name" value="alpha/beta knot"/>
    <property type="match status" value="1"/>
</dbReference>
<dbReference type="EMBL" id="JACXWA010000007">
    <property type="protein sequence ID" value="MBD3869800.1"/>
    <property type="molecule type" value="Genomic_DNA"/>
</dbReference>
<dbReference type="InterPro" id="IPR029028">
    <property type="entry name" value="Alpha/beta_knot_MTases"/>
</dbReference>
<dbReference type="GO" id="GO:0032259">
    <property type="term" value="P:methylation"/>
    <property type="evidence" value="ECO:0007669"/>
    <property type="project" value="UniProtKB-KW"/>
</dbReference>
<dbReference type="InterPro" id="IPR029026">
    <property type="entry name" value="tRNA_m1G_MTases_N"/>
</dbReference>
<dbReference type="GO" id="GO:0008173">
    <property type="term" value="F:RNA methyltransferase activity"/>
    <property type="evidence" value="ECO:0007669"/>
    <property type="project" value="InterPro"/>
</dbReference>
<dbReference type="InterPro" id="IPR029064">
    <property type="entry name" value="Ribosomal_eL30-like_sf"/>
</dbReference>
<dbReference type="Pfam" id="PF08032">
    <property type="entry name" value="SpoU_sub_bind"/>
    <property type="match status" value="1"/>
</dbReference>
<proteinExistence type="predicted"/>
<keyword evidence="1" id="KW-0489">Methyltransferase</keyword>
<evidence type="ECO:0000313" key="5">
    <source>
        <dbReference type="Proteomes" id="UP000598633"/>
    </source>
</evidence>
<organism evidence="4 5">
    <name type="scientific">Candidatus Sulfomarinibacter kjeldsenii</name>
    <dbReference type="NCBI Taxonomy" id="2885994"/>
    <lineage>
        <taxon>Bacteria</taxon>
        <taxon>Pseudomonadati</taxon>
        <taxon>Acidobacteriota</taxon>
        <taxon>Thermoanaerobaculia</taxon>
        <taxon>Thermoanaerobaculales</taxon>
        <taxon>Candidatus Sulfomarinibacteraceae</taxon>
        <taxon>Candidatus Sulfomarinibacter</taxon>
    </lineage>
</organism>
<dbReference type="Gene3D" id="3.40.1280.10">
    <property type="match status" value="1"/>
</dbReference>
<dbReference type="Proteomes" id="UP000598633">
    <property type="component" value="Unassembled WGS sequence"/>
</dbReference>
<dbReference type="InterPro" id="IPR004441">
    <property type="entry name" value="rRNA_MeTrfase_TrmH"/>
</dbReference>
<feature type="domain" description="RNA 2-O ribose methyltransferase substrate binding" evidence="3">
    <location>
        <begin position="6"/>
        <end position="81"/>
    </location>
</feature>
<gene>
    <name evidence="4" type="primary">rlmB</name>
    <name evidence="4" type="ORF">IFJ97_00400</name>
</gene>
<dbReference type="Pfam" id="PF00588">
    <property type="entry name" value="SpoU_methylase"/>
    <property type="match status" value="1"/>
</dbReference>
<dbReference type="PANTHER" id="PTHR46429:SF1">
    <property type="entry name" value="23S RRNA (GUANOSINE-2'-O-)-METHYLTRANSFERASE RLMB"/>
    <property type="match status" value="1"/>
</dbReference>
<dbReference type="Gene3D" id="3.30.1330.30">
    <property type="match status" value="1"/>
</dbReference>